<dbReference type="OrthoDB" id="9774290at2"/>
<evidence type="ECO:0008006" key="7">
    <source>
        <dbReference type="Google" id="ProtNLM"/>
    </source>
</evidence>
<comment type="similarity">
    <text evidence="1 4">Belongs to the glycerate kinase type-1 family.</text>
</comment>
<dbReference type="Gene3D" id="3.90.1510.10">
    <property type="entry name" value="Glycerate kinase, domain 2"/>
    <property type="match status" value="1"/>
</dbReference>
<evidence type="ECO:0000256" key="2">
    <source>
        <dbReference type="ARBA" id="ARBA00022679"/>
    </source>
</evidence>
<dbReference type="AlphaFoldDB" id="A0A1J4MZE1"/>
<evidence type="ECO:0000256" key="1">
    <source>
        <dbReference type="ARBA" id="ARBA00006284"/>
    </source>
</evidence>
<evidence type="ECO:0000256" key="3">
    <source>
        <dbReference type="ARBA" id="ARBA00022777"/>
    </source>
</evidence>
<dbReference type="PANTHER" id="PTHR21599:SF0">
    <property type="entry name" value="GLYCERATE KINASE"/>
    <property type="match status" value="1"/>
</dbReference>
<dbReference type="Pfam" id="PF02595">
    <property type="entry name" value="Gly_kinase"/>
    <property type="match status" value="1"/>
</dbReference>
<dbReference type="InterPro" id="IPR004381">
    <property type="entry name" value="Glycerate_kinase"/>
</dbReference>
<organism evidence="5 6">
    <name type="scientific">Nocardioides luteus</name>
    <dbReference type="NCBI Taxonomy" id="1844"/>
    <lineage>
        <taxon>Bacteria</taxon>
        <taxon>Bacillati</taxon>
        <taxon>Actinomycetota</taxon>
        <taxon>Actinomycetes</taxon>
        <taxon>Propionibacteriales</taxon>
        <taxon>Nocardioidaceae</taxon>
        <taxon>Nocardioides</taxon>
    </lineage>
</organism>
<name>A0A1J4MZE1_9ACTN</name>
<dbReference type="PANTHER" id="PTHR21599">
    <property type="entry name" value="GLYCERATE KINASE"/>
    <property type="match status" value="1"/>
</dbReference>
<protein>
    <recommendedName>
        <fullName evidence="7">Glycerate kinase</fullName>
    </recommendedName>
</protein>
<keyword evidence="2 4" id="KW-0808">Transferase</keyword>
<evidence type="ECO:0000313" key="6">
    <source>
        <dbReference type="Proteomes" id="UP000033772"/>
    </source>
</evidence>
<evidence type="ECO:0000313" key="5">
    <source>
        <dbReference type="EMBL" id="OIJ24716.1"/>
    </source>
</evidence>
<dbReference type="InterPro" id="IPR018197">
    <property type="entry name" value="Glycerate_kinase_RE-like"/>
</dbReference>
<dbReference type="GO" id="GO:0008887">
    <property type="term" value="F:glycerate kinase activity"/>
    <property type="evidence" value="ECO:0007669"/>
    <property type="project" value="UniProtKB-UniRule"/>
</dbReference>
<reference evidence="5" key="1">
    <citation type="submission" date="2016-10" db="EMBL/GenBank/DDBJ databases">
        <title>Draft Genome Sequence of Nocardioides luteus Strain BAFB, an Alkane-Degrading Bacterium Isolated from JP-7 Polluted Soil.</title>
        <authorList>
            <person name="Brown L."/>
            <person name="Ruiz O.N."/>
            <person name="Gunasekera T."/>
        </authorList>
    </citation>
    <scope>NUCLEOTIDE SEQUENCE [LARGE SCALE GENOMIC DNA]</scope>
    <source>
        <strain evidence="5">BAFB</strain>
    </source>
</reference>
<dbReference type="NCBIfam" id="TIGR00045">
    <property type="entry name" value="glycerate kinase"/>
    <property type="match status" value="1"/>
</dbReference>
<dbReference type="Gene3D" id="3.40.50.10350">
    <property type="entry name" value="Glycerate kinase, domain 1"/>
    <property type="match status" value="1"/>
</dbReference>
<comment type="caution">
    <text evidence="5">The sequence shown here is derived from an EMBL/GenBank/DDBJ whole genome shotgun (WGS) entry which is preliminary data.</text>
</comment>
<evidence type="ECO:0000256" key="4">
    <source>
        <dbReference type="PIRNR" id="PIRNR006078"/>
    </source>
</evidence>
<keyword evidence="6" id="KW-1185">Reference proteome</keyword>
<proteinExistence type="inferred from homology"/>
<dbReference type="GO" id="GO:0031388">
    <property type="term" value="P:organic acid phosphorylation"/>
    <property type="evidence" value="ECO:0007669"/>
    <property type="project" value="UniProtKB-UniRule"/>
</dbReference>
<dbReference type="EMBL" id="JZDQ02000034">
    <property type="protein sequence ID" value="OIJ24716.1"/>
    <property type="molecule type" value="Genomic_DNA"/>
</dbReference>
<dbReference type="Proteomes" id="UP000033772">
    <property type="component" value="Unassembled WGS sequence"/>
</dbReference>
<dbReference type="RefSeq" id="WP_045548831.1">
    <property type="nucleotide sequence ID" value="NZ_JZDQ02000034.1"/>
</dbReference>
<sequence length="361" mass="36393">MRVLIAPDKYAGTLTASQAAAAIAEGWRRTAPGDELSLAPMADGGPGFLELLHEVLGGDLREVEVRGPHGEPVTAQVLVEGATAYVESAQAAGLHLTGGKGAEQATSYGVGQLLLAARDAGATEVVVGLGGSGTSDGGAGLLAALGATADRPLDAGVAGLEGISEVTLPEPLGLEIVIASDVDNPLTGLFGAIKVYGAQKGLAEETMPRWDGALQDLAAATSRKIATEKGAGAAGGMGFALLLLGATRRSGFDVVADLLGLPELAARADLVITGEGSFDPQSAAGKVPAGVARLAEQALRPCIVLAGKVSMSGREMRTLGIDAAYSLVDSVGEEQALGQAYDSLVQVAARVARTWSADHRE</sequence>
<dbReference type="SUPFAM" id="SSF110738">
    <property type="entry name" value="Glycerate kinase I"/>
    <property type="match status" value="1"/>
</dbReference>
<gene>
    <name evidence="5" type="ORF">UG56_021460</name>
</gene>
<keyword evidence="3 4" id="KW-0418">Kinase</keyword>
<dbReference type="InterPro" id="IPR036129">
    <property type="entry name" value="Glycerate_kinase_sf"/>
</dbReference>
<dbReference type="InterPro" id="IPR018193">
    <property type="entry name" value="Glyc_kinase_flavodox-like_fold"/>
</dbReference>
<dbReference type="PIRSF" id="PIRSF006078">
    <property type="entry name" value="GlxK"/>
    <property type="match status" value="1"/>
</dbReference>
<accession>A0A1J4MZE1</accession>
<dbReference type="STRING" id="1844.UG56_021460"/>